<evidence type="ECO:0008006" key="4">
    <source>
        <dbReference type="Google" id="ProtNLM"/>
    </source>
</evidence>
<feature type="region of interest" description="Disordered" evidence="1">
    <location>
        <begin position="27"/>
        <end position="46"/>
    </location>
</feature>
<evidence type="ECO:0000313" key="2">
    <source>
        <dbReference type="EMBL" id="MDC0668289.1"/>
    </source>
</evidence>
<reference evidence="2 3" key="1">
    <citation type="submission" date="2022-11" db="EMBL/GenBank/DDBJ databases">
        <title>Minimal conservation of predation-associated metabolite biosynthetic gene clusters underscores biosynthetic potential of Myxococcota including descriptions for ten novel species: Archangium lansinium sp. nov., Myxococcus landrumus sp. nov., Nannocystis bai.</title>
        <authorList>
            <person name="Ahearne A."/>
            <person name="Stevens C."/>
            <person name="Dowd S."/>
        </authorList>
    </citation>
    <scope>NUCLEOTIDE SEQUENCE [LARGE SCALE GENOMIC DNA]</scope>
    <source>
        <strain evidence="2 3">NCELM</strain>
    </source>
</reference>
<dbReference type="Gene3D" id="3.30.40.240">
    <property type="entry name" value="Transglutaminase elicitor, body domain"/>
    <property type="match status" value="1"/>
</dbReference>
<sequence>MMHRIPWTPAVSMMVLVIGACGDNADAEHPPHTDVAPREAWSDDDDPRLLDDSFTYEYAGLPTSGLAEQMPWPGSYWPSYLDGINYRWAGPDTRSPAEKYELAFGKSGVEDAVSAHNGVDSLPTAACRDELDCEEDLVCARRRGEELGRCAPTWTGICHAWAPAALFEREPRWPVTYRGVRFEINDLKALISMAYTEGLAARKVSLRCDEDGETHDLHDIDECRDTNPGTFHVAVANLLGLRHTAFIHDRNYDAEVWNYPVVAYRVARDEPLSPTAANLLLGVEGSDYAFNDRAVALRRLRTELAWVSASPSELDGALSPYLEYFTEIDVYDYIVELDGNGEIIGGEWLGDSQIRHPDFLWIPVEKYDAVVAGEIEYHDVEHLMQLAGGGR</sequence>
<organism evidence="2 3">
    <name type="scientific">Nannocystis radixulma</name>
    <dbReference type="NCBI Taxonomy" id="2995305"/>
    <lineage>
        <taxon>Bacteria</taxon>
        <taxon>Pseudomonadati</taxon>
        <taxon>Myxococcota</taxon>
        <taxon>Polyangia</taxon>
        <taxon>Nannocystales</taxon>
        <taxon>Nannocystaceae</taxon>
        <taxon>Nannocystis</taxon>
    </lineage>
</organism>
<dbReference type="InterPro" id="IPR032048">
    <property type="entry name" value="TGase_elicitor"/>
</dbReference>
<evidence type="ECO:0000313" key="3">
    <source>
        <dbReference type="Proteomes" id="UP001217838"/>
    </source>
</evidence>
<keyword evidence="3" id="KW-1185">Reference proteome</keyword>
<dbReference type="RefSeq" id="WP_271997271.1">
    <property type="nucleotide sequence ID" value="NZ_JAQNDN010000004.1"/>
</dbReference>
<dbReference type="Proteomes" id="UP001217838">
    <property type="component" value="Unassembled WGS sequence"/>
</dbReference>
<name>A0ABT5B2F8_9BACT</name>
<proteinExistence type="predicted"/>
<dbReference type="Pfam" id="PF16683">
    <property type="entry name" value="TGase_elicitor"/>
    <property type="match status" value="1"/>
</dbReference>
<dbReference type="EMBL" id="JAQNDN010000004">
    <property type="protein sequence ID" value="MDC0668289.1"/>
    <property type="molecule type" value="Genomic_DNA"/>
</dbReference>
<dbReference type="PROSITE" id="PS51257">
    <property type="entry name" value="PROKAR_LIPOPROTEIN"/>
    <property type="match status" value="1"/>
</dbReference>
<gene>
    <name evidence="2" type="ORF">POL58_11090</name>
</gene>
<evidence type="ECO:0000256" key="1">
    <source>
        <dbReference type="SAM" id="MobiDB-lite"/>
    </source>
</evidence>
<comment type="caution">
    <text evidence="2">The sequence shown here is derived from an EMBL/GenBank/DDBJ whole genome shotgun (WGS) entry which is preliminary data.</text>
</comment>
<accession>A0ABT5B2F8</accession>
<protein>
    <recommendedName>
        <fullName evidence="4">Transglutaminase domain-containing protein</fullName>
    </recommendedName>
</protein>